<proteinExistence type="predicted"/>
<evidence type="ECO:0000259" key="4">
    <source>
        <dbReference type="Pfam" id="PF13373"/>
    </source>
</evidence>
<dbReference type="PANTHER" id="PTHR28049">
    <property type="entry name" value="TRANSMEMBRANE PROTEIN YOR223W"/>
    <property type="match status" value="1"/>
</dbReference>
<organism evidence="5 6">
    <name type="scientific">Rhodotorula paludigena</name>
    <dbReference type="NCBI Taxonomy" id="86838"/>
    <lineage>
        <taxon>Eukaryota</taxon>
        <taxon>Fungi</taxon>
        <taxon>Dikarya</taxon>
        <taxon>Basidiomycota</taxon>
        <taxon>Pucciniomycotina</taxon>
        <taxon>Microbotryomycetes</taxon>
        <taxon>Sporidiobolales</taxon>
        <taxon>Sporidiobolaceae</taxon>
        <taxon>Rhodotorula</taxon>
    </lineage>
</organism>
<keyword evidence="6" id="KW-1185">Reference proteome</keyword>
<feature type="region of interest" description="Disordered" evidence="1">
    <location>
        <begin position="213"/>
        <end position="253"/>
    </location>
</feature>
<evidence type="ECO:0000313" key="5">
    <source>
        <dbReference type="EMBL" id="GJN88677.1"/>
    </source>
</evidence>
<feature type="compositionally biased region" description="Low complexity" evidence="1">
    <location>
        <begin position="49"/>
        <end position="59"/>
    </location>
</feature>
<evidence type="ECO:0000259" key="3">
    <source>
        <dbReference type="Pfam" id="PF10302"/>
    </source>
</evidence>
<evidence type="ECO:0000256" key="1">
    <source>
        <dbReference type="SAM" id="MobiDB-lite"/>
    </source>
</evidence>
<evidence type="ECO:0000256" key="2">
    <source>
        <dbReference type="SAM" id="Phobius"/>
    </source>
</evidence>
<dbReference type="Pfam" id="PF13373">
    <property type="entry name" value="Dsc3_C"/>
    <property type="match status" value="2"/>
</dbReference>
<feature type="region of interest" description="Disordered" evidence="1">
    <location>
        <begin position="1"/>
        <end position="103"/>
    </location>
</feature>
<name>A0AAV5GH50_9BASI</name>
<keyword evidence="2" id="KW-1133">Transmembrane helix</keyword>
<evidence type="ECO:0008006" key="7">
    <source>
        <dbReference type="Google" id="ProtNLM"/>
    </source>
</evidence>
<sequence length="379" mass="41345">MPRGYSELSQDESGAGAPLPAPVAPFRLPSRRDSASQHGDGGLPLPVTAGPSASSPSGARDAFSYPPAPRRPTGAGDRKGKGRAVEVGVEGTGSPDDEGEAAGPTGLSFCVRFTDGTTADVLDLWVGEKENVREVKRRLRLLRPDSLFEDAKPRRLRLIQLGRLLPDGVFLVPYTAQLLSKRAQLARNTAERDAEQAIKEGLQAVGRGLGKVVRSTTTPRLGRRSEDEELDALEEGRSGKDKGSDEVREATRPEEEQIWLHCSVGEVVDEDEQDDKVQTAQITPLQGFDRLREAGFSDADIEDLRADFRQSRPAGADNDEHQPGGGNYHALLKGCFIGFFVPFLPLFFFRTQLFTRRVQLAIVLGILTNLFFGFIRLLG</sequence>
<keyword evidence="2" id="KW-0472">Membrane</keyword>
<dbReference type="InterPro" id="IPR019413">
    <property type="entry name" value="Dsc3_ub-like_dom"/>
</dbReference>
<feature type="transmembrane region" description="Helical" evidence="2">
    <location>
        <begin position="328"/>
        <end position="348"/>
    </location>
</feature>
<feature type="domain" description="DSC E3 ubiquitin ligase complex subunit 3 C-terminal" evidence="4">
    <location>
        <begin position="286"/>
        <end position="312"/>
    </location>
</feature>
<dbReference type="PANTHER" id="PTHR28049:SF1">
    <property type="entry name" value="DSC E3 UBIQUITIN LIGASE COMPLEX SUBUNIT 3"/>
    <property type="match status" value="1"/>
</dbReference>
<dbReference type="InterPro" id="IPR045226">
    <property type="entry name" value="Dsc3"/>
</dbReference>
<dbReference type="Proteomes" id="UP001342314">
    <property type="component" value="Unassembled WGS sequence"/>
</dbReference>
<dbReference type="EMBL" id="BQKY01000003">
    <property type="protein sequence ID" value="GJN88677.1"/>
    <property type="molecule type" value="Genomic_DNA"/>
</dbReference>
<dbReference type="GO" id="GO:0005783">
    <property type="term" value="C:endoplasmic reticulum"/>
    <property type="evidence" value="ECO:0007669"/>
    <property type="project" value="TreeGrafter"/>
</dbReference>
<gene>
    <name evidence="5" type="ORF">Rhopal_001643-T1</name>
</gene>
<dbReference type="Pfam" id="PF10302">
    <property type="entry name" value="Dsc3_N"/>
    <property type="match status" value="1"/>
</dbReference>
<comment type="caution">
    <text evidence="5">The sequence shown here is derived from an EMBL/GenBank/DDBJ whole genome shotgun (WGS) entry which is preliminary data.</text>
</comment>
<keyword evidence="2" id="KW-0812">Transmembrane</keyword>
<feature type="domain" description="DSC E3 ubiquitin ligase complex subunit 3 ubiquitin-like" evidence="3">
    <location>
        <begin position="110"/>
        <end position="266"/>
    </location>
</feature>
<feature type="domain" description="DSC E3 ubiquitin ligase complex subunit 3 C-terminal" evidence="4">
    <location>
        <begin position="326"/>
        <end position="376"/>
    </location>
</feature>
<reference evidence="5 6" key="1">
    <citation type="submission" date="2021-12" db="EMBL/GenBank/DDBJ databases">
        <title>High titer production of polyol ester of fatty acids by Rhodotorula paludigena BS15 towards product separation-free biomass refinery.</title>
        <authorList>
            <person name="Mano J."/>
            <person name="Ono H."/>
            <person name="Tanaka T."/>
            <person name="Naito K."/>
            <person name="Sushida H."/>
            <person name="Ike M."/>
            <person name="Tokuyasu K."/>
            <person name="Kitaoka M."/>
        </authorList>
    </citation>
    <scope>NUCLEOTIDE SEQUENCE [LARGE SCALE GENOMIC DNA]</scope>
    <source>
        <strain evidence="5 6">BS15</strain>
    </source>
</reference>
<dbReference type="AlphaFoldDB" id="A0AAV5GH50"/>
<accession>A0AAV5GH50</accession>
<protein>
    <recommendedName>
        <fullName evidence="7">DSC E3 ubiquitin ligase complex subunit 3 C-terminal domain-containing protein</fullName>
    </recommendedName>
</protein>
<evidence type="ECO:0000313" key="6">
    <source>
        <dbReference type="Proteomes" id="UP001342314"/>
    </source>
</evidence>
<feature type="transmembrane region" description="Helical" evidence="2">
    <location>
        <begin position="360"/>
        <end position="378"/>
    </location>
</feature>
<dbReference type="InterPro" id="IPR025390">
    <property type="entry name" value="Dsc3_C"/>
</dbReference>
<dbReference type="GO" id="GO:0044695">
    <property type="term" value="C:Dsc E3 ubiquitin ligase complex"/>
    <property type="evidence" value="ECO:0007669"/>
    <property type="project" value="InterPro"/>
</dbReference>
<feature type="compositionally biased region" description="Basic and acidic residues" evidence="1">
    <location>
        <begin position="234"/>
        <end position="253"/>
    </location>
</feature>